<organism evidence="1 2">
    <name type="scientific">Candidatus Syntrophosphaera thermopropionivorans</name>
    <dbReference type="NCBI Taxonomy" id="2593015"/>
    <lineage>
        <taxon>Bacteria</taxon>
        <taxon>Pseudomonadati</taxon>
        <taxon>Candidatus Cloacimonadota</taxon>
        <taxon>Candidatus Cloacimonadia</taxon>
        <taxon>Candidatus Cloacimonadales</taxon>
        <taxon>Candidatus Cloacimonadaceae</taxon>
        <taxon>Candidatus Syntrophosphaera</taxon>
    </lineage>
</organism>
<sequence length="190" mass="20977">MSRIGRAPIKFDQDTHIEVKDNIVSVKGELGELQYKLMPGITVEISDGVLQVKRSNDSKDQKALHGLTRALLQNMVKGVSEGYQKNLQVIGTGYSAERIGPWLKLSLGYSHDIIMEVPEGLTVETEAVPRSKTSRTDLQSIIRVKGIDKQLVGEFAAEIRACRPPENYKGKGIRYENESVIIKAGKAGTK</sequence>
<dbReference type="EMBL" id="SMOG01000022">
    <property type="protein sequence ID" value="TDF72636.1"/>
    <property type="molecule type" value="Genomic_DNA"/>
</dbReference>
<evidence type="ECO:0000313" key="1">
    <source>
        <dbReference type="EMBL" id="TDF72636.1"/>
    </source>
</evidence>
<dbReference type="Proteomes" id="UP000294588">
    <property type="component" value="Unassembled WGS sequence"/>
</dbReference>
<name>A0AC61QI43_9BACT</name>
<keyword evidence="1" id="KW-0687">Ribonucleoprotein</keyword>
<evidence type="ECO:0000313" key="2">
    <source>
        <dbReference type="Proteomes" id="UP000294588"/>
    </source>
</evidence>
<keyword evidence="2" id="KW-1185">Reference proteome</keyword>
<gene>
    <name evidence="1" type="ORF">E0946_06085</name>
</gene>
<accession>A0AC61QI43</accession>
<reference evidence="1" key="1">
    <citation type="submission" date="2019-03" db="EMBL/GenBank/DDBJ databases">
        <title>Candidatus Syntrophosphaera thermopropionivorans: a novel player in syntrophic propionate oxidation during anaerobic digestion.</title>
        <authorList>
            <person name="Dyksma S."/>
        </authorList>
    </citation>
    <scope>NUCLEOTIDE SEQUENCE</scope>
    <source>
        <strain evidence="1">W5</strain>
    </source>
</reference>
<proteinExistence type="predicted"/>
<protein>
    <submittedName>
        <fullName evidence="1">50S ribosomal protein L6</fullName>
    </submittedName>
</protein>
<comment type="caution">
    <text evidence="1">The sequence shown here is derived from an EMBL/GenBank/DDBJ whole genome shotgun (WGS) entry which is preliminary data.</text>
</comment>
<keyword evidence="1" id="KW-0689">Ribosomal protein</keyword>